<dbReference type="SMART" id="SM00451">
    <property type="entry name" value="ZnF_U1"/>
    <property type="match status" value="1"/>
</dbReference>
<evidence type="ECO:0000259" key="3">
    <source>
        <dbReference type="SMART" id="SM00451"/>
    </source>
</evidence>
<dbReference type="InterPro" id="IPR036236">
    <property type="entry name" value="Znf_C2H2_sf"/>
</dbReference>
<sequence>MAEYWKSAPRHWCKQCKIFIRDTPFEKTQHEASPKHQGSLKRFLRDIHKNNEIQQRDSQRAKSEVERLRQAVSGEASDSKNKATSSAPAAKRTAAPAERPVGVEERKKQMAQLAEMGIAIPDEYRGDLSLAGQWQTLSESTVDPEAEAAAKSIGVRKRKLEGNEDNEGEPIPEEYVSKGWGSRMKIYPGAQDDGDEDLDALLASTKDLKKVKMDTSTADLGEVKSEFELPPKQEDKTGDADANTKPAVATASEGDLSITIKTEGDQSNTVKTEGDQSIKVKTEELDLSSIPLASANPESEEAPGVVFKKRKPKVIRK</sequence>
<feature type="domain" description="U1-type" evidence="3">
    <location>
        <begin position="8"/>
        <end position="43"/>
    </location>
</feature>
<evidence type="ECO:0000256" key="1">
    <source>
        <dbReference type="ARBA" id="ARBA00022771"/>
    </source>
</evidence>
<reference evidence="4" key="2">
    <citation type="journal article" date="2023" name="IMA Fungus">
        <title>Comparative genomic study of the Penicillium genus elucidates a diverse pangenome and 15 lateral gene transfer events.</title>
        <authorList>
            <person name="Petersen C."/>
            <person name="Sorensen T."/>
            <person name="Nielsen M.R."/>
            <person name="Sondergaard T.E."/>
            <person name="Sorensen J.L."/>
            <person name="Fitzpatrick D.A."/>
            <person name="Frisvad J.C."/>
            <person name="Nielsen K.L."/>
        </authorList>
    </citation>
    <scope>NUCLEOTIDE SEQUENCE</scope>
    <source>
        <strain evidence="4">IBT 30069</strain>
    </source>
</reference>
<dbReference type="OrthoDB" id="191651at2759"/>
<dbReference type="SUPFAM" id="SSF57667">
    <property type="entry name" value="beta-beta-alpha zinc fingers"/>
    <property type="match status" value="1"/>
</dbReference>
<feature type="compositionally biased region" description="Basic and acidic residues" evidence="2">
    <location>
        <begin position="43"/>
        <end position="69"/>
    </location>
</feature>
<keyword evidence="1" id="KW-0479">Metal-binding</keyword>
<feature type="compositionally biased region" description="Low complexity" evidence="2">
    <location>
        <begin position="82"/>
        <end position="97"/>
    </location>
</feature>
<dbReference type="PANTHER" id="PTHR13173:SF10">
    <property type="entry name" value="WW DOMAIN-BINDING PROTEIN 4"/>
    <property type="match status" value="1"/>
</dbReference>
<feature type="region of interest" description="Disordered" evidence="2">
    <location>
        <begin position="27"/>
        <end position="104"/>
    </location>
</feature>
<evidence type="ECO:0000313" key="5">
    <source>
        <dbReference type="Proteomes" id="UP001149165"/>
    </source>
</evidence>
<feature type="region of interest" description="Disordered" evidence="2">
    <location>
        <begin position="222"/>
        <end position="317"/>
    </location>
</feature>
<feature type="compositionally biased region" description="Basic and acidic residues" evidence="2">
    <location>
        <begin position="272"/>
        <end position="284"/>
    </location>
</feature>
<gene>
    <name evidence="4" type="ORF">N7456_012055</name>
</gene>
<dbReference type="GO" id="GO:0008270">
    <property type="term" value="F:zinc ion binding"/>
    <property type="evidence" value="ECO:0007669"/>
    <property type="project" value="UniProtKB-KW"/>
</dbReference>
<feature type="compositionally biased region" description="Basic and acidic residues" evidence="2">
    <location>
        <begin position="222"/>
        <end position="239"/>
    </location>
</feature>
<keyword evidence="1" id="KW-0863">Zinc-finger</keyword>
<reference evidence="4" key="1">
    <citation type="submission" date="2022-11" db="EMBL/GenBank/DDBJ databases">
        <authorList>
            <person name="Petersen C."/>
        </authorList>
    </citation>
    <scope>NUCLEOTIDE SEQUENCE</scope>
    <source>
        <strain evidence="4">IBT 30069</strain>
    </source>
</reference>
<accession>A0A9W9K0A6</accession>
<dbReference type="InterPro" id="IPR040023">
    <property type="entry name" value="WBP4"/>
</dbReference>
<keyword evidence="5" id="KW-1185">Reference proteome</keyword>
<dbReference type="Proteomes" id="UP001149165">
    <property type="component" value="Unassembled WGS sequence"/>
</dbReference>
<evidence type="ECO:0000313" key="4">
    <source>
        <dbReference type="EMBL" id="KAJ5088439.1"/>
    </source>
</evidence>
<dbReference type="InterPro" id="IPR003604">
    <property type="entry name" value="Matrin/U1-like-C_Znf_C2H2"/>
</dbReference>
<proteinExistence type="predicted"/>
<protein>
    <recommendedName>
        <fullName evidence="3">U1-type domain-containing protein</fullName>
    </recommendedName>
</protein>
<dbReference type="GO" id="GO:0003723">
    <property type="term" value="F:RNA binding"/>
    <property type="evidence" value="ECO:0007669"/>
    <property type="project" value="TreeGrafter"/>
</dbReference>
<dbReference type="GO" id="GO:0071011">
    <property type="term" value="C:precatalytic spliceosome"/>
    <property type="evidence" value="ECO:0007669"/>
    <property type="project" value="TreeGrafter"/>
</dbReference>
<evidence type="ECO:0000256" key="2">
    <source>
        <dbReference type="SAM" id="MobiDB-lite"/>
    </source>
</evidence>
<comment type="caution">
    <text evidence="4">The sequence shown here is derived from an EMBL/GenBank/DDBJ whole genome shotgun (WGS) entry which is preliminary data.</text>
</comment>
<dbReference type="EMBL" id="JAPQKH010000007">
    <property type="protein sequence ID" value="KAJ5088439.1"/>
    <property type="molecule type" value="Genomic_DNA"/>
</dbReference>
<organism evidence="4 5">
    <name type="scientific">Penicillium angulare</name>
    <dbReference type="NCBI Taxonomy" id="116970"/>
    <lineage>
        <taxon>Eukaryota</taxon>
        <taxon>Fungi</taxon>
        <taxon>Dikarya</taxon>
        <taxon>Ascomycota</taxon>
        <taxon>Pezizomycotina</taxon>
        <taxon>Eurotiomycetes</taxon>
        <taxon>Eurotiomycetidae</taxon>
        <taxon>Eurotiales</taxon>
        <taxon>Aspergillaceae</taxon>
        <taxon>Penicillium</taxon>
    </lineage>
</organism>
<keyword evidence="1" id="KW-0862">Zinc</keyword>
<dbReference type="GO" id="GO:0000398">
    <property type="term" value="P:mRNA splicing, via spliceosome"/>
    <property type="evidence" value="ECO:0007669"/>
    <property type="project" value="InterPro"/>
</dbReference>
<dbReference type="AlphaFoldDB" id="A0A9W9K0A6"/>
<name>A0A9W9K0A6_9EURO</name>
<dbReference type="PANTHER" id="PTHR13173">
    <property type="entry name" value="WW DOMAIN BINDING PROTEIN 4"/>
    <property type="match status" value="1"/>
</dbReference>
<feature type="compositionally biased region" description="Basic residues" evidence="2">
    <location>
        <begin position="307"/>
        <end position="317"/>
    </location>
</feature>